<dbReference type="EMBL" id="VSWC01000144">
    <property type="protein sequence ID" value="KAA1077856.1"/>
    <property type="molecule type" value="Genomic_DNA"/>
</dbReference>
<sequence>MVLGPYIPQSNHGCKWVGSTRSRPETRRVMGRVWADFVRKSHDPNPTRKLSGSGSGRCFDSRAVGSAQTRHANCRPEPEKSQDGFGSGQHIFKFDPTRPNPT</sequence>
<evidence type="ECO:0000313" key="2">
    <source>
        <dbReference type="EMBL" id="KAA1077856.1"/>
    </source>
</evidence>
<evidence type="ECO:0000313" key="3">
    <source>
        <dbReference type="Proteomes" id="UP000324748"/>
    </source>
</evidence>
<dbReference type="Proteomes" id="UP000324748">
    <property type="component" value="Unassembled WGS sequence"/>
</dbReference>
<accession>A0A5B0MP97</accession>
<gene>
    <name evidence="2" type="ORF">PGT21_022217</name>
</gene>
<name>A0A5B0MP97_PUCGR</name>
<evidence type="ECO:0000256" key="1">
    <source>
        <dbReference type="SAM" id="MobiDB-lite"/>
    </source>
</evidence>
<feature type="region of interest" description="Disordered" evidence="1">
    <location>
        <begin position="40"/>
        <end position="102"/>
    </location>
</feature>
<comment type="caution">
    <text evidence="2">The sequence shown here is derived from an EMBL/GenBank/DDBJ whole genome shotgun (WGS) entry which is preliminary data.</text>
</comment>
<dbReference type="OrthoDB" id="10391040at2759"/>
<proteinExistence type="predicted"/>
<organism evidence="2 3">
    <name type="scientific">Puccinia graminis f. sp. tritici</name>
    <dbReference type="NCBI Taxonomy" id="56615"/>
    <lineage>
        <taxon>Eukaryota</taxon>
        <taxon>Fungi</taxon>
        <taxon>Dikarya</taxon>
        <taxon>Basidiomycota</taxon>
        <taxon>Pucciniomycotina</taxon>
        <taxon>Pucciniomycetes</taxon>
        <taxon>Pucciniales</taxon>
        <taxon>Pucciniaceae</taxon>
        <taxon>Puccinia</taxon>
    </lineage>
</organism>
<keyword evidence="3" id="KW-1185">Reference proteome</keyword>
<dbReference type="AlphaFoldDB" id="A0A5B0MP97"/>
<protein>
    <submittedName>
        <fullName evidence="2">Uncharacterized protein</fullName>
    </submittedName>
</protein>
<reference evidence="2 3" key="1">
    <citation type="submission" date="2019-05" db="EMBL/GenBank/DDBJ databases">
        <title>Emergence of the Ug99 lineage of the wheat stem rust pathogen through somatic hybridization.</title>
        <authorList>
            <person name="Li F."/>
            <person name="Upadhyaya N.M."/>
            <person name="Sperschneider J."/>
            <person name="Matny O."/>
            <person name="Nguyen-Phuc H."/>
            <person name="Mago R."/>
            <person name="Raley C."/>
            <person name="Miller M.E."/>
            <person name="Silverstein K.A.T."/>
            <person name="Henningsen E."/>
            <person name="Hirsch C.D."/>
            <person name="Visser B."/>
            <person name="Pretorius Z.A."/>
            <person name="Steffenson B.J."/>
            <person name="Schwessinger B."/>
            <person name="Dodds P.N."/>
            <person name="Figueroa M."/>
        </authorList>
    </citation>
    <scope>NUCLEOTIDE SEQUENCE [LARGE SCALE GENOMIC DNA]</scope>
    <source>
        <strain evidence="2">21-0</strain>
    </source>
</reference>